<dbReference type="RefSeq" id="WP_184654303.1">
    <property type="nucleotide sequence ID" value="NZ_JACHBU010000002.1"/>
</dbReference>
<feature type="transmembrane region" description="Helical" evidence="1">
    <location>
        <begin position="7"/>
        <end position="33"/>
    </location>
</feature>
<name>A0A7X0MRC5_9HYPH</name>
<reference evidence="3 4" key="1">
    <citation type="submission" date="2020-08" db="EMBL/GenBank/DDBJ databases">
        <title>The Agave Microbiome: Exploring the role of microbial communities in plant adaptations to desert environments.</title>
        <authorList>
            <person name="Partida-Martinez L.P."/>
        </authorList>
    </citation>
    <scope>NUCLEOTIDE SEQUENCE [LARGE SCALE GENOMIC DNA]</scope>
    <source>
        <strain evidence="3 4">AS3.12</strain>
    </source>
</reference>
<keyword evidence="1" id="KW-0812">Transmembrane</keyword>
<dbReference type="Proteomes" id="UP000585437">
    <property type="component" value="Unassembled WGS sequence"/>
</dbReference>
<proteinExistence type="predicted"/>
<sequence length="261" mass="28080">MFFISKLIWLLAQPLSIAFLLSALAALFGLFGLRKLSGMSALLCALTLFVTLYTTAGALALQSLEARYPKPADPADLSCMIILGGAFESEVTAARGGIEFNQAADRFIEAGRLALQFPQSRILISGGDGSFSGVYEGEAQASERFFTAFGIAADRVVKENTSRTTYENTLNTAEILKQRGFSDCALITSAFHMPRSVALFQKAGIAVRPWPTDFRTSGIVSAKLDFTQPALNAQLTATAAREWMAVLGYTLTGRIDSIKAP</sequence>
<gene>
    <name evidence="3" type="ORF">F4695_001518</name>
</gene>
<dbReference type="GO" id="GO:0000270">
    <property type="term" value="P:peptidoglycan metabolic process"/>
    <property type="evidence" value="ECO:0007669"/>
    <property type="project" value="TreeGrafter"/>
</dbReference>
<evidence type="ECO:0000313" key="3">
    <source>
        <dbReference type="EMBL" id="MBB6508186.1"/>
    </source>
</evidence>
<keyword evidence="4" id="KW-1185">Reference proteome</keyword>
<dbReference type="InterPro" id="IPR014729">
    <property type="entry name" value="Rossmann-like_a/b/a_fold"/>
</dbReference>
<dbReference type="EMBL" id="JACHBU010000002">
    <property type="protein sequence ID" value="MBB6508186.1"/>
    <property type="molecule type" value="Genomic_DNA"/>
</dbReference>
<keyword evidence="1" id="KW-0472">Membrane</keyword>
<evidence type="ECO:0000259" key="2">
    <source>
        <dbReference type="Pfam" id="PF02698"/>
    </source>
</evidence>
<dbReference type="GO" id="GO:0005886">
    <property type="term" value="C:plasma membrane"/>
    <property type="evidence" value="ECO:0007669"/>
    <property type="project" value="TreeGrafter"/>
</dbReference>
<evidence type="ECO:0000313" key="4">
    <source>
        <dbReference type="Proteomes" id="UP000585437"/>
    </source>
</evidence>
<accession>A0A7X0MRC5</accession>
<dbReference type="PANTHER" id="PTHR30336">
    <property type="entry name" value="INNER MEMBRANE PROTEIN, PROBABLE PERMEASE"/>
    <property type="match status" value="1"/>
</dbReference>
<dbReference type="CDD" id="cd06259">
    <property type="entry name" value="YdcF-like"/>
    <property type="match status" value="1"/>
</dbReference>
<dbReference type="Gene3D" id="3.40.50.620">
    <property type="entry name" value="HUPs"/>
    <property type="match status" value="1"/>
</dbReference>
<keyword evidence="1" id="KW-1133">Transmembrane helix</keyword>
<dbReference type="InterPro" id="IPR051599">
    <property type="entry name" value="Cell_Envelope_Assoc"/>
</dbReference>
<feature type="domain" description="DUF218" evidence="2">
    <location>
        <begin position="80"/>
        <end position="244"/>
    </location>
</feature>
<comment type="caution">
    <text evidence="3">The sequence shown here is derived from an EMBL/GenBank/DDBJ whole genome shotgun (WGS) entry which is preliminary data.</text>
</comment>
<dbReference type="InterPro" id="IPR003848">
    <property type="entry name" value="DUF218"/>
</dbReference>
<evidence type="ECO:0000256" key="1">
    <source>
        <dbReference type="SAM" id="Phobius"/>
    </source>
</evidence>
<protein>
    <submittedName>
        <fullName evidence="3">Uncharacterized SAM-binding protein YcdF (DUF218 family)</fullName>
    </submittedName>
</protein>
<dbReference type="Pfam" id="PF02698">
    <property type="entry name" value="DUF218"/>
    <property type="match status" value="1"/>
</dbReference>
<dbReference type="GO" id="GO:0043164">
    <property type="term" value="P:Gram-negative-bacterium-type cell wall biogenesis"/>
    <property type="evidence" value="ECO:0007669"/>
    <property type="project" value="TreeGrafter"/>
</dbReference>
<feature type="transmembrane region" description="Helical" evidence="1">
    <location>
        <begin position="39"/>
        <end position="61"/>
    </location>
</feature>
<dbReference type="AlphaFoldDB" id="A0A7X0MRC5"/>
<dbReference type="PANTHER" id="PTHR30336:SF4">
    <property type="entry name" value="ENVELOPE BIOGENESIS FACTOR ELYC"/>
    <property type="match status" value="1"/>
</dbReference>
<organism evidence="3 4">
    <name type="scientific">Rhizobium soli</name>
    <dbReference type="NCBI Taxonomy" id="424798"/>
    <lineage>
        <taxon>Bacteria</taxon>
        <taxon>Pseudomonadati</taxon>
        <taxon>Pseudomonadota</taxon>
        <taxon>Alphaproteobacteria</taxon>
        <taxon>Hyphomicrobiales</taxon>
        <taxon>Rhizobiaceae</taxon>
        <taxon>Rhizobium/Agrobacterium group</taxon>
        <taxon>Rhizobium</taxon>
    </lineage>
</organism>